<dbReference type="InterPro" id="IPR036097">
    <property type="entry name" value="HisK_dim/P_sf"/>
</dbReference>
<dbReference type="SMART" id="SM00388">
    <property type="entry name" value="HisKA"/>
    <property type="match status" value="1"/>
</dbReference>
<name>X5DP19_9BACT</name>
<dbReference type="NCBIfam" id="TIGR00229">
    <property type="entry name" value="sensory_box"/>
    <property type="match status" value="2"/>
</dbReference>
<reference evidence="13 15" key="2">
    <citation type="submission" date="2016-10" db="EMBL/GenBank/DDBJ databases">
        <authorList>
            <person name="de Groot N.N."/>
        </authorList>
    </citation>
    <scope>NUCLEOTIDE SEQUENCE [LARGE SCALE GENOMIC DNA]</scope>
    <source>
        <strain evidence="13 15">DSM 25947</strain>
    </source>
</reference>
<feature type="domain" description="PAS" evidence="10">
    <location>
        <begin position="61"/>
        <end position="117"/>
    </location>
</feature>
<feature type="domain" description="Histidine kinase" evidence="8">
    <location>
        <begin position="645"/>
        <end position="867"/>
    </location>
</feature>
<dbReference type="InterPro" id="IPR000700">
    <property type="entry name" value="PAS-assoc_C"/>
</dbReference>
<dbReference type="Gene3D" id="3.30.450.40">
    <property type="match status" value="1"/>
</dbReference>
<dbReference type="Proteomes" id="UP000023772">
    <property type="component" value="Chromosome"/>
</dbReference>
<evidence type="ECO:0000313" key="14">
    <source>
        <dbReference type="Proteomes" id="UP000023772"/>
    </source>
</evidence>
<dbReference type="PANTHER" id="PTHR43047">
    <property type="entry name" value="TWO-COMPONENT HISTIDINE PROTEIN KINASE"/>
    <property type="match status" value="1"/>
</dbReference>
<dbReference type="PRINTS" id="PR00344">
    <property type="entry name" value="BCTRLSENSOR"/>
</dbReference>
<feature type="coiled-coil region" evidence="7">
    <location>
        <begin position="5"/>
        <end position="53"/>
    </location>
</feature>
<dbReference type="Gene3D" id="1.10.287.130">
    <property type="match status" value="1"/>
</dbReference>
<dbReference type="InterPro" id="IPR005467">
    <property type="entry name" value="His_kinase_dom"/>
</dbReference>
<dbReference type="SUPFAM" id="SSF55785">
    <property type="entry name" value="PYP-like sensor domain (PAS domain)"/>
    <property type="match status" value="2"/>
</dbReference>
<dbReference type="RefSeq" id="WP_038562793.1">
    <property type="nucleotide sequence ID" value="NZ_FOHT01000031.1"/>
</dbReference>
<sequence>MSKELELLKRKLQRETAARKEAEQLLEKKALELYHSNEQLKDLNSNLESLVEKRTLKLKESELEYQTMVESINDMIFRLDLKGNIKFTNQIVNKIIGTEDQNLIGKNILEFLPAEEQKKTFIHFAKSFIKRKCLNYHDVSVLSARGTKIWLRLNVQFASENCQFCPIKQQALAEPGFELESEKKCRFTEIIVVAHDITHQKLGQDKLEKSEKRYRELTEALPEMICELDKNGVITYANQFAIEKFGYTKEEVFNNNFNILKIFPSEHRKKVRENIRKIYEGGESTTSEYVVERKNGEPISVIVNTTPVYEQGEVVGLRGVMFDISIRKKHELEIAHNLEQQVLLSQISVSYNTLTDFEKKTDDALKLIGQHLDVSRVYIFEDSATDLTTSNTYEWCNTGIEPQMDELQELPYSVIPSWEKLLDEKGMVFSENITDLPQDLIDILEPQEIKSILVLPLIGRNKRIGFIGFDECAKKRKWRQSEIELLRTISNLLSHNFIRQRVQNELIESEKENRIIIESIPDVILHVNNKGEILALKSAAHSNLSNLIKNKDSKTIELAFNKKLSGLFHDAINECLKNNEHQVEFANLNWDEKEHYEARLVKLNDTEVLMIIRDVSIIKQNEKELEEAKNLAEEASVLKSEFLANVSHEIRTPLNAILGFSQWLYENTNTNLHKGYLSSIINSGRHLLNVINDILDLSKIESGKIDVEYSPMKYTEIVTDIKMAFESEVVKKGLNFKVTTESSVPEYILMDELRLYQVIFNLVSNAVKFTDKGYIHIFAFASETEKEDEVDLMITVEDTGIGIDEEKQQKIFTSFAQLDGQSTRKYEGTGLGLAIVDGLIKRLGGTISLKSQKGKGTTITVTLNGVKIDHFSSANKHLHQETENMNAKLGPCTIMVVDDIGYNIEVIKALINSKDVEYVEAFDGSEALAKLNTVKPDLIFMDIRMPGIDGFEVTRMIKNDNSLKDIPIVAFSASTLKSRNDLIELFFDDFLQKPVFKKDLEALLLKFLPDKFEYQTKSVENNEEDNEEFSADCLKRLPETIEALETDFMPIWQKLKGSLVIYEIEEFKNKLKELAQLKMCAPLSRYCTELDLGLQSFDIELIDRKLSGFPDLIDYLKQITK</sequence>
<dbReference type="PROSITE" id="PS50112">
    <property type="entry name" value="PAS"/>
    <property type="match status" value="2"/>
</dbReference>
<dbReference type="SUPFAM" id="SSF47384">
    <property type="entry name" value="Homodimeric domain of signal transducing histidine kinase"/>
    <property type="match status" value="1"/>
</dbReference>
<dbReference type="InterPro" id="IPR003594">
    <property type="entry name" value="HATPase_dom"/>
</dbReference>
<evidence type="ECO:0000256" key="2">
    <source>
        <dbReference type="ARBA" id="ARBA00012438"/>
    </source>
</evidence>
<feature type="domain" description="PAS" evidence="10">
    <location>
        <begin position="210"/>
        <end position="282"/>
    </location>
</feature>
<dbReference type="STRING" id="1168034.FH5T_20820"/>
<dbReference type="OrthoDB" id="9796457at2"/>
<evidence type="ECO:0000259" key="10">
    <source>
        <dbReference type="PROSITE" id="PS50112"/>
    </source>
</evidence>
<evidence type="ECO:0000256" key="6">
    <source>
        <dbReference type="PROSITE-ProRule" id="PRU00169"/>
    </source>
</evidence>
<dbReference type="Gene3D" id="3.30.450.20">
    <property type="entry name" value="PAS domain"/>
    <property type="match status" value="2"/>
</dbReference>
<keyword evidence="4" id="KW-0808">Transferase</keyword>
<dbReference type="InterPro" id="IPR001789">
    <property type="entry name" value="Sig_transdc_resp-reg_receiver"/>
</dbReference>
<feature type="domain" description="PAC" evidence="11">
    <location>
        <begin position="285"/>
        <end position="336"/>
    </location>
</feature>
<feature type="modified residue" description="4-aspartylphosphate" evidence="6">
    <location>
        <position position="942"/>
    </location>
</feature>
<dbReference type="InterPro" id="IPR003018">
    <property type="entry name" value="GAF"/>
</dbReference>
<dbReference type="PANTHER" id="PTHR43047:SF72">
    <property type="entry name" value="OSMOSENSING HISTIDINE PROTEIN KINASE SLN1"/>
    <property type="match status" value="1"/>
</dbReference>
<dbReference type="PROSITE" id="PS50110">
    <property type="entry name" value="RESPONSE_REGULATORY"/>
    <property type="match status" value="1"/>
</dbReference>
<evidence type="ECO:0000256" key="5">
    <source>
        <dbReference type="ARBA" id="ARBA00022777"/>
    </source>
</evidence>
<dbReference type="InterPro" id="IPR011006">
    <property type="entry name" value="CheY-like_superfamily"/>
</dbReference>
<dbReference type="eggNOG" id="COG2205">
    <property type="taxonomic scope" value="Bacteria"/>
</dbReference>
<dbReference type="GO" id="GO:0000155">
    <property type="term" value="F:phosphorelay sensor kinase activity"/>
    <property type="evidence" value="ECO:0007669"/>
    <property type="project" value="InterPro"/>
</dbReference>
<dbReference type="Pfam" id="PF02518">
    <property type="entry name" value="HATPase_c"/>
    <property type="match status" value="1"/>
</dbReference>
<dbReference type="SMART" id="SM00091">
    <property type="entry name" value="PAS"/>
    <property type="match status" value="3"/>
</dbReference>
<dbReference type="Proteomes" id="UP000181981">
    <property type="component" value="Unassembled WGS sequence"/>
</dbReference>
<dbReference type="InterPro" id="IPR013767">
    <property type="entry name" value="PAS_fold"/>
</dbReference>
<dbReference type="InterPro" id="IPR001610">
    <property type="entry name" value="PAC"/>
</dbReference>
<gene>
    <name evidence="12" type="ORF">FH5T_20820</name>
    <name evidence="13" type="ORF">SAMN05444285_13141</name>
</gene>
<organism evidence="13 15">
    <name type="scientific">Draconibacterium orientale</name>
    <dbReference type="NCBI Taxonomy" id="1168034"/>
    <lineage>
        <taxon>Bacteria</taxon>
        <taxon>Pseudomonadati</taxon>
        <taxon>Bacteroidota</taxon>
        <taxon>Bacteroidia</taxon>
        <taxon>Marinilabiliales</taxon>
        <taxon>Prolixibacteraceae</taxon>
        <taxon>Draconibacterium</taxon>
    </lineage>
</organism>
<dbReference type="InterPro" id="IPR036890">
    <property type="entry name" value="HATPase_C_sf"/>
</dbReference>
<evidence type="ECO:0000256" key="3">
    <source>
        <dbReference type="ARBA" id="ARBA00022553"/>
    </source>
</evidence>
<dbReference type="Pfam" id="PF00072">
    <property type="entry name" value="Response_reg"/>
    <property type="match status" value="1"/>
</dbReference>
<evidence type="ECO:0000259" key="9">
    <source>
        <dbReference type="PROSITE" id="PS50110"/>
    </source>
</evidence>
<dbReference type="PROSITE" id="PS50109">
    <property type="entry name" value="HIS_KIN"/>
    <property type="match status" value="1"/>
</dbReference>
<dbReference type="GO" id="GO:0005886">
    <property type="term" value="C:plasma membrane"/>
    <property type="evidence" value="ECO:0007669"/>
    <property type="project" value="TreeGrafter"/>
</dbReference>
<evidence type="ECO:0000313" key="15">
    <source>
        <dbReference type="Proteomes" id="UP000181981"/>
    </source>
</evidence>
<dbReference type="SMART" id="SM00086">
    <property type="entry name" value="PAC"/>
    <property type="match status" value="1"/>
</dbReference>
<dbReference type="GO" id="GO:0006355">
    <property type="term" value="P:regulation of DNA-templated transcription"/>
    <property type="evidence" value="ECO:0007669"/>
    <property type="project" value="InterPro"/>
</dbReference>
<dbReference type="HOGENOM" id="CLU_280300_0_0_10"/>
<dbReference type="GO" id="GO:0009927">
    <property type="term" value="F:histidine phosphotransfer kinase activity"/>
    <property type="evidence" value="ECO:0007669"/>
    <property type="project" value="TreeGrafter"/>
</dbReference>
<dbReference type="CDD" id="cd16922">
    <property type="entry name" value="HATPase_EvgS-ArcB-TorS-like"/>
    <property type="match status" value="1"/>
</dbReference>
<reference evidence="12 14" key="1">
    <citation type="submission" date="2014-03" db="EMBL/GenBank/DDBJ databases">
        <title>Complete genome sequence of a deeply braunched marine Bacteroidia bacterium Draconibacterium orientale type strain FH5T.</title>
        <authorList>
            <person name="Li X."/>
            <person name="Wang X."/>
            <person name="Xie Z."/>
            <person name="Du Z."/>
            <person name="Chen G."/>
        </authorList>
    </citation>
    <scope>NUCLEOTIDE SEQUENCE [LARGE SCALE GENOMIC DNA]</scope>
    <source>
        <strain evidence="12 14">FH5</strain>
    </source>
</reference>
<dbReference type="SUPFAM" id="SSF52172">
    <property type="entry name" value="CheY-like"/>
    <property type="match status" value="1"/>
</dbReference>
<protein>
    <recommendedName>
        <fullName evidence="2">histidine kinase</fullName>
        <ecNumber evidence="2">2.7.13.3</ecNumber>
    </recommendedName>
</protein>
<keyword evidence="5" id="KW-0418">Kinase</keyword>
<dbReference type="EMBL" id="FOHT01000031">
    <property type="protein sequence ID" value="SET95119.1"/>
    <property type="molecule type" value="Genomic_DNA"/>
</dbReference>
<dbReference type="EC" id="2.7.13.3" evidence="2"/>
<dbReference type="PROSITE" id="PS50113">
    <property type="entry name" value="PAC"/>
    <property type="match status" value="1"/>
</dbReference>
<accession>X5DP19</accession>
<dbReference type="eggNOG" id="COG5002">
    <property type="taxonomic scope" value="Bacteria"/>
</dbReference>
<dbReference type="Pfam" id="PF01590">
    <property type="entry name" value="GAF"/>
    <property type="match status" value="1"/>
</dbReference>
<dbReference type="SUPFAM" id="SSF55781">
    <property type="entry name" value="GAF domain-like"/>
    <property type="match status" value="1"/>
</dbReference>
<dbReference type="SMART" id="SM00448">
    <property type="entry name" value="REC"/>
    <property type="match status" value="1"/>
</dbReference>
<keyword evidence="14" id="KW-1185">Reference proteome</keyword>
<dbReference type="EMBL" id="CP007451">
    <property type="protein sequence ID" value="AHW62397.1"/>
    <property type="molecule type" value="Genomic_DNA"/>
</dbReference>
<evidence type="ECO:0000313" key="13">
    <source>
        <dbReference type="EMBL" id="SET95119.1"/>
    </source>
</evidence>
<dbReference type="KEGG" id="dori:FH5T_20820"/>
<dbReference type="SMART" id="SM00387">
    <property type="entry name" value="HATPase_c"/>
    <property type="match status" value="1"/>
</dbReference>
<evidence type="ECO:0000259" key="11">
    <source>
        <dbReference type="PROSITE" id="PS50113"/>
    </source>
</evidence>
<dbReference type="SUPFAM" id="SSF55874">
    <property type="entry name" value="ATPase domain of HSP90 chaperone/DNA topoisomerase II/histidine kinase"/>
    <property type="match status" value="1"/>
</dbReference>
<evidence type="ECO:0000313" key="12">
    <source>
        <dbReference type="EMBL" id="AHW62397.1"/>
    </source>
</evidence>
<dbReference type="Gene3D" id="3.30.565.10">
    <property type="entry name" value="Histidine kinase-like ATPase, C-terminal domain"/>
    <property type="match status" value="1"/>
</dbReference>
<evidence type="ECO:0000259" key="8">
    <source>
        <dbReference type="PROSITE" id="PS50109"/>
    </source>
</evidence>
<dbReference type="InterPro" id="IPR004358">
    <property type="entry name" value="Sig_transdc_His_kin-like_C"/>
</dbReference>
<dbReference type="Pfam" id="PF00989">
    <property type="entry name" value="PAS"/>
    <property type="match status" value="2"/>
</dbReference>
<dbReference type="SMART" id="SM00065">
    <property type="entry name" value="GAF"/>
    <property type="match status" value="1"/>
</dbReference>
<dbReference type="InterPro" id="IPR000014">
    <property type="entry name" value="PAS"/>
</dbReference>
<feature type="domain" description="Response regulatory" evidence="9">
    <location>
        <begin position="893"/>
        <end position="1008"/>
    </location>
</feature>
<keyword evidence="3 6" id="KW-0597">Phosphoprotein</keyword>
<dbReference type="AlphaFoldDB" id="X5DP19"/>
<dbReference type="InterPro" id="IPR035965">
    <property type="entry name" value="PAS-like_dom_sf"/>
</dbReference>
<dbReference type="CDD" id="cd00130">
    <property type="entry name" value="PAS"/>
    <property type="match status" value="2"/>
</dbReference>
<evidence type="ECO:0000256" key="1">
    <source>
        <dbReference type="ARBA" id="ARBA00000085"/>
    </source>
</evidence>
<dbReference type="CDD" id="cd00082">
    <property type="entry name" value="HisKA"/>
    <property type="match status" value="1"/>
</dbReference>
<dbReference type="Gene3D" id="3.40.50.2300">
    <property type="match status" value="1"/>
</dbReference>
<comment type="catalytic activity">
    <reaction evidence="1">
        <text>ATP + protein L-histidine = ADP + protein N-phospho-L-histidine.</text>
        <dbReference type="EC" id="2.7.13.3"/>
    </reaction>
</comment>
<evidence type="ECO:0000256" key="4">
    <source>
        <dbReference type="ARBA" id="ARBA00022679"/>
    </source>
</evidence>
<dbReference type="InterPro" id="IPR003661">
    <property type="entry name" value="HisK_dim/P_dom"/>
</dbReference>
<dbReference type="FunFam" id="3.30.565.10:FF:000010">
    <property type="entry name" value="Sensor histidine kinase RcsC"/>
    <property type="match status" value="1"/>
</dbReference>
<proteinExistence type="predicted"/>
<keyword evidence="7" id="KW-0175">Coiled coil</keyword>
<dbReference type="Pfam" id="PF00512">
    <property type="entry name" value="HisKA"/>
    <property type="match status" value="1"/>
</dbReference>
<evidence type="ECO:0000256" key="7">
    <source>
        <dbReference type="SAM" id="Coils"/>
    </source>
</evidence>
<dbReference type="InterPro" id="IPR029016">
    <property type="entry name" value="GAF-like_dom_sf"/>
</dbReference>